<organism evidence="1 2">
    <name type="scientific">Limulus polyphemus</name>
    <name type="common">Atlantic horseshoe crab</name>
    <dbReference type="NCBI Taxonomy" id="6850"/>
    <lineage>
        <taxon>Eukaryota</taxon>
        <taxon>Metazoa</taxon>
        <taxon>Ecdysozoa</taxon>
        <taxon>Arthropoda</taxon>
        <taxon>Chelicerata</taxon>
        <taxon>Merostomata</taxon>
        <taxon>Xiphosura</taxon>
        <taxon>Limulidae</taxon>
        <taxon>Limulus</taxon>
    </lineage>
</organism>
<dbReference type="InterPro" id="IPR008547">
    <property type="entry name" value="DUF829_TMEM53"/>
</dbReference>
<reference evidence="2" key="1">
    <citation type="submission" date="2025-08" db="UniProtKB">
        <authorList>
            <consortium name="RefSeq"/>
        </authorList>
    </citation>
    <scope>IDENTIFICATION</scope>
    <source>
        <tissue evidence="2">Muscle</tissue>
    </source>
</reference>
<sequence length="305" mass="35475">MKPLQVYRQASIFFNICKSGGRKWSQKFNSIGRNPQMRKMLLPCFIFHNMAQVHTDTISKHIKITRNDDSNESNAPLVVLVAWMLAKDHHIEKYSSIYLERGFDILTVKITPVSLLFPASRCHILAQSLLDFLEEQKQYEKILVHGFSVGAYFFGEFLRKLKEKHDSLSLVHRFKGQIFDSAVDYEGIQKGFPRAITSNPLLVKLVEFYIQSHLNIFYNVATKHYLESSRAFHNTLLRCPSLMLVSRDDLVGNPQANEKVMNSWKSLGLDVSWKCWDKSGHVSHLYHHKNEYIDELDKFLKKIQL</sequence>
<dbReference type="SUPFAM" id="SSF53474">
    <property type="entry name" value="alpha/beta-Hydrolases"/>
    <property type="match status" value="1"/>
</dbReference>
<dbReference type="Pfam" id="PF05705">
    <property type="entry name" value="DUF829"/>
    <property type="match status" value="1"/>
</dbReference>
<dbReference type="InterPro" id="IPR029058">
    <property type="entry name" value="AB_hydrolase_fold"/>
</dbReference>
<evidence type="ECO:0000313" key="2">
    <source>
        <dbReference type="RefSeq" id="XP_022256962.1"/>
    </source>
</evidence>
<dbReference type="Proteomes" id="UP000694941">
    <property type="component" value="Unplaced"/>
</dbReference>
<name>A0ABM1TM56_LIMPO</name>
<protein>
    <submittedName>
        <fullName evidence="2">Transmembrane protein 53-B-like</fullName>
    </submittedName>
</protein>
<dbReference type="PANTHER" id="PTHR20908:SF1">
    <property type="entry name" value="LD15586P"/>
    <property type="match status" value="1"/>
</dbReference>
<keyword evidence="1" id="KW-1185">Reference proteome</keyword>
<evidence type="ECO:0000313" key="1">
    <source>
        <dbReference type="Proteomes" id="UP000694941"/>
    </source>
</evidence>
<dbReference type="PANTHER" id="PTHR20908">
    <property type="entry name" value="LD15586P"/>
    <property type="match status" value="1"/>
</dbReference>
<dbReference type="RefSeq" id="XP_022256962.1">
    <property type="nucleotide sequence ID" value="XM_022401254.1"/>
</dbReference>
<dbReference type="GeneID" id="106472712"/>
<gene>
    <name evidence="2" type="primary">LOC106472712</name>
</gene>
<proteinExistence type="predicted"/>
<accession>A0ABM1TM56</accession>
<dbReference type="Gene3D" id="3.40.50.1820">
    <property type="entry name" value="alpha/beta hydrolase"/>
    <property type="match status" value="1"/>
</dbReference>